<sequence length="192" mass="21069">MTCIDADTTYEIDNIMKSHGVKYLEAQIQGNIDAAMSGYLIILTAGDEIVFKICQSCFEAIGYQSFFFGTIGSACKINLTIKMMMSICVAGLAQGLALGKQFGFKIDDMLEIISCTNLSSALIMDKGACMIKGVYQPEMMLKQMQNDLVSVKKMAEELQHSLPILSAVNEKFKECILLGHGQKDVSAIFEAF</sequence>
<dbReference type="InterPro" id="IPR006115">
    <property type="entry name" value="6PGDH_NADP-bd"/>
</dbReference>
<reference evidence="4 5" key="1">
    <citation type="submission" date="2022-12" db="EMBL/GenBank/DDBJ databases">
        <title>Chromosome-level genome assembly of true bugs.</title>
        <authorList>
            <person name="Ma L."/>
            <person name="Li H."/>
        </authorList>
    </citation>
    <scope>NUCLEOTIDE SEQUENCE [LARGE SCALE GENOMIC DNA]</scope>
    <source>
        <strain evidence="4">Lab_2022b</strain>
    </source>
</reference>
<evidence type="ECO:0000313" key="4">
    <source>
        <dbReference type="EMBL" id="KAK9504627.1"/>
    </source>
</evidence>
<keyword evidence="5" id="KW-1185">Reference proteome</keyword>
<dbReference type="InterPro" id="IPR051265">
    <property type="entry name" value="HIBADH-related_NP60_sf"/>
</dbReference>
<protein>
    <submittedName>
        <fullName evidence="4">Uncharacterized protein</fullName>
    </submittedName>
</protein>
<feature type="domain" description="3-hydroxyisobutyrate dehydrogenase-like NAD-binding" evidence="3">
    <location>
        <begin position="73"/>
        <end position="190"/>
    </location>
</feature>
<dbReference type="PANTHER" id="PTHR43580:SF2">
    <property type="entry name" value="CYTOKINE-LIKE NUCLEAR FACTOR N-PAC"/>
    <property type="match status" value="1"/>
</dbReference>
<dbReference type="GO" id="GO:0003677">
    <property type="term" value="F:DNA binding"/>
    <property type="evidence" value="ECO:0007669"/>
    <property type="project" value="TreeGrafter"/>
</dbReference>
<evidence type="ECO:0000259" key="2">
    <source>
        <dbReference type="Pfam" id="PF03446"/>
    </source>
</evidence>
<comment type="caution">
    <text evidence="4">The sequence shown here is derived from an EMBL/GenBank/DDBJ whole genome shotgun (WGS) entry which is preliminary data.</text>
</comment>
<name>A0AAW1D6U7_9HEMI</name>
<dbReference type="Pfam" id="PF14833">
    <property type="entry name" value="NAD_binding_11"/>
    <property type="match status" value="1"/>
</dbReference>
<dbReference type="Gene3D" id="1.10.1040.10">
    <property type="entry name" value="N-(1-d-carboxylethyl)-l-norvaline Dehydrogenase, domain 2"/>
    <property type="match status" value="1"/>
</dbReference>
<evidence type="ECO:0000259" key="3">
    <source>
        <dbReference type="Pfam" id="PF14833"/>
    </source>
</evidence>
<dbReference type="GO" id="GO:0140673">
    <property type="term" value="P:transcription elongation-coupled chromatin remodeling"/>
    <property type="evidence" value="ECO:0007669"/>
    <property type="project" value="TreeGrafter"/>
</dbReference>
<accession>A0AAW1D6U7</accession>
<dbReference type="InterPro" id="IPR036291">
    <property type="entry name" value="NAD(P)-bd_dom_sf"/>
</dbReference>
<feature type="domain" description="6-phosphogluconate dehydrogenase NADP-binding" evidence="2">
    <location>
        <begin position="1"/>
        <end position="66"/>
    </location>
</feature>
<dbReference type="Proteomes" id="UP001461498">
    <property type="component" value="Unassembled WGS sequence"/>
</dbReference>
<dbReference type="GO" id="GO:0031491">
    <property type="term" value="F:nucleosome binding"/>
    <property type="evidence" value="ECO:0007669"/>
    <property type="project" value="TreeGrafter"/>
</dbReference>
<dbReference type="GO" id="GO:0000785">
    <property type="term" value="C:chromatin"/>
    <property type="evidence" value="ECO:0007669"/>
    <property type="project" value="TreeGrafter"/>
</dbReference>
<dbReference type="PANTHER" id="PTHR43580">
    <property type="entry name" value="OXIDOREDUCTASE GLYR1-RELATED"/>
    <property type="match status" value="1"/>
</dbReference>
<dbReference type="EMBL" id="JAPXFL010000007">
    <property type="protein sequence ID" value="KAK9504627.1"/>
    <property type="molecule type" value="Genomic_DNA"/>
</dbReference>
<proteinExistence type="inferred from homology"/>
<dbReference type="Gene3D" id="3.40.50.720">
    <property type="entry name" value="NAD(P)-binding Rossmann-like Domain"/>
    <property type="match status" value="1"/>
</dbReference>
<dbReference type="SUPFAM" id="SSF51735">
    <property type="entry name" value="NAD(P)-binding Rossmann-fold domains"/>
    <property type="match status" value="1"/>
</dbReference>
<dbReference type="InterPro" id="IPR008927">
    <property type="entry name" value="6-PGluconate_DH-like_C_sf"/>
</dbReference>
<evidence type="ECO:0000313" key="5">
    <source>
        <dbReference type="Proteomes" id="UP001461498"/>
    </source>
</evidence>
<organism evidence="4 5">
    <name type="scientific">Rhynocoris fuscipes</name>
    <dbReference type="NCBI Taxonomy" id="488301"/>
    <lineage>
        <taxon>Eukaryota</taxon>
        <taxon>Metazoa</taxon>
        <taxon>Ecdysozoa</taxon>
        <taxon>Arthropoda</taxon>
        <taxon>Hexapoda</taxon>
        <taxon>Insecta</taxon>
        <taxon>Pterygota</taxon>
        <taxon>Neoptera</taxon>
        <taxon>Paraneoptera</taxon>
        <taxon>Hemiptera</taxon>
        <taxon>Heteroptera</taxon>
        <taxon>Panheteroptera</taxon>
        <taxon>Cimicomorpha</taxon>
        <taxon>Reduviidae</taxon>
        <taxon>Harpactorinae</taxon>
        <taxon>Harpactorini</taxon>
        <taxon>Rhynocoris</taxon>
    </lineage>
</organism>
<dbReference type="Pfam" id="PF03446">
    <property type="entry name" value="NAD_binding_2"/>
    <property type="match status" value="1"/>
</dbReference>
<gene>
    <name evidence="4" type="ORF">O3M35_010918</name>
</gene>
<dbReference type="GO" id="GO:0051287">
    <property type="term" value="F:NAD binding"/>
    <property type="evidence" value="ECO:0007669"/>
    <property type="project" value="InterPro"/>
</dbReference>
<dbReference type="InterPro" id="IPR013328">
    <property type="entry name" value="6PGD_dom2"/>
</dbReference>
<dbReference type="SUPFAM" id="SSF48179">
    <property type="entry name" value="6-phosphogluconate dehydrogenase C-terminal domain-like"/>
    <property type="match status" value="1"/>
</dbReference>
<dbReference type="InterPro" id="IPR029154">
    <property type="entry name" value="HIBADH-like_NADP-bd"/>
</dbReference>
<dbReference type="GO" id="GO:0050661">
    <property type="term" value="F:NADP binding"/>
    <property type="evidence" value="ECO:0007669"/>
    <property type="project" value="InterPro"/>
</dbReference>
<evidence type="ECO:0000256" key="1">
    <source>
        <dbReference type="ARBA" id="ARBA00007598"/>
    </source>
</evidence>
<comment type="similarity">
    <text evidence="1">Belongs to the HIBADH-related family. NP60 subfamily.</text>
</comment>
<dbReference type="AlphaFoldDB" id="A0AAW1D6U7"/>